<evidence type="ECO:0000313" key="1">
    <source>
        <dbReference type="EMBL" id="AUH32178.1"/>
    </source>
</evidence>
<keyword evidence="2" id="KW-1185">Reference proteome</keyword>
<accession>A0A2K9EBA5</accession>
<evidence type="ECO:0008006" key="3">
    <source>
        <dbReference type="Google" id="ProtNLM"/>
    </source>
</evidence>
<proteinExistence type="predicted"/>
<dbReference type="Proteomes" id="UP000233742">
    <property type="component" value="Chromosome"/>
</dbReference>
<dbReference type="OrthoDB" id="7773952at2"/>
<evidence type="ECO:0000313" key="2">
    <source>
        <dbReference type="Proteomes" id="UP000233742"/>
    </source>
</evidence>
<gene>
    <name evidence="1" type="ORF">CUV01_01075</name>
</gene>
<sequence length="126" mass="13928">MAMYPTLTEMGITSPGEISSYELFEDIGEEDVLRVRYRRKPGSLLPEIRVYRFRRIGVPAAQTGDKAATEISPKLSKAVVELDELLAAHGEVSSLAAQINDAMTAIEMEMARVRSLTRQIRETTGG</sequence>
<dbReference type="RefSeq" id="WP_101458856.1">
    <property type="nucleotide sequence ID" value="NZ_CP025408.1"/>
</dbReference>
<dbReference type="EMBL" id="CP025408">
    <property type="protein sequence ID" value="AUH32178.1"/>
    <property type="molecule type" value="Genomic_DNA"/>
</dbReference>
<reference evidence="1 2" key="1">
    <citation type="submission" date="2017-12" db="EMBL/GenBank/DDBJ databases">
        <authorList>
            <person name="Hurst M.R.H."/>
        </authorList>
    </citation>
    <scope>NUCLEOTIDE SEQUENCE [LARGE SCALE GENOMIC DNA]</scope>
    <source>
        <strain evidence="1 2">BM15</strain>
    </source>
</reference>
<name>A0A2K9EBA5_9RHOB</name>
<dbReference type="InterPro" id="IPR020911">
    <property type="entry name" value="UPF0325"/>
</dbReference>
<organism evidence="1 2">
    <name type="scientific">Paracoccus tegillarcae</name>
    <dbReference type="NCBI Taxonomy" id="1529068"/>
    <lineage>
        <taxon>Bacteria</taxon>
        <taxon>Pseudomonadati</taxon>
        <taxon>Pseudomonadota</taxon>
        <taxon>Alphaproteobacteria</taxon>
        <taxon>Rhodobacterales</taxon>
        <taxon>Paracoccaceae</taxon>
        <taxon>Paracoccus</taxon>
    </lineage>
</organism>
<dbReference type="KEGG" id="paro:CUV01_01075"/>
<dbReference type="Pfam" id="PF11944">
    <property type="entry name" value="DUF3461"/>
    <property type="match status" value="1"/>
</dbReference>
<protein>
    <recommendedName>
        <fullName evidence="3">DUF3461 family protein</fullName>
    </recommendedName>
</protein>
<dbReference type="AlphaFoldDB" id="A0A2K9EBA5"/>